<feature type="signal peptide" evidence="5">
    <location>
        <begin position="1"/>
        <end position="26"/>
    </location>
</feature>
<dbReference type="AlphaFoldDB" id="A0A4Y5YR10"/>
<evidence type="ECO:0000313" key="8">
    <source>
        <dbReference type="Proteomes" id="UP000316125"/>
    </source>
</evidence>
<reference evidence="7 8" key="1">
    <citation type="submission" date="2019-06" db="EMBL/GenBank/DDBJ databases">
        <title>Complete genome of Microbacterium foliorum M2.</title>
        <authorList>
            <person name="Cao G."/>
        </authorList>
    </citation>
    <scope>NUCLEOTIDE SEQUENCE [LARGE SCALE GENOMIC DNA]</scope>
    <source>
        <strain evidence="7 8">M2</strain>
    </source>
</reference>
<keyword evidence="4 5" id="KW-0732">Signal</keyword>
<organism evidence="7 8">
    <name type="scientific">Microbacterium foliorum</name>
    <dbReference type="NCBI Taxonomy" id="104336"/>
    <lineage>
        <taxon>Bacteria</taxon>
        <taxon>Bacillati</taxon>
        <taxon>Actinomycetota</taxon>
        <taxon>Actinomycetes</taxon>
        <taxon>Micrococcales</taxon>
        <taxon>Microbacteriaceae</taxon>
        <taxon>Microbacterium</taxon>
    </lineage>
</organism>
<evidence type="ECO:0000256" key="2">
    <source>
        <dbReference type="ARBA" id="ARBA00008814"/>
    </source>
</evidence>
<dbReference type="PANTHER" id="PTHR30532:SF1">
    <property type="entry name" value="IRON(3+)-HYDROXAMATE-BINDING PROTEIN FHUD"/>
    <property type="match status" value="1"/>
</dbReference>
<dbReference type="Gene3D" id="3.40.50.1980">
    <property type="entry name" value="Nitrogenase molybdenum iron protein domain"/>
    <property type="match status" value="2"/>
</dbReference>
<name>A0A4Y5YR10_9MICO</name>
<dbReference type="PROSITE" id="PS51257">
    <property type="entry name" value="PROKAR_LIPOPROTEIN"/>
    <property type="match status" value="1"/>
</dbReference>
<proteinExistence type="inferred from homology"/>
<sequence length="321" mass="34892">MRSTPLSLVALVATGLLLTSCAGSTAAGSAQDGETVELTTPAGADIEIPAEPQSALGFYTTDLDILITLGFELADTQPIRDDFTAFPDFFPQEELEGLETFGNFPEFNLEAVLEAEPDFILNGLGYEEDLDGKLQKIAPTYTYNAFDGGDWRDVVAQAASDLGREDQWQAWVDQYEERVADIKARLDAADIHPVVADVGYFEGHVTTSCYGVPCLVFADLGLEMHELMNATEEGLPASDDYARLSPEQVGQLDGVDIVFTGADEDGTVWIEDDAALQQNQLWQDLPFVEGGAYHPYNYEMIYGSPSGMDAFLTVVEKALLG</sequence>
<accession>A0A4Y5YR10</accession>
<evidence type="ECO:0000256" key="3">
    <source>
        <dbReference type="ARBA" id="ARBA00022448"/>
    </source>
</evidence>
<dbReference type="OrthoDB" id="9793175at2"/>
<comment type="similarity">
    <text evidence="2">Belongs to the bacterial solute-binding protein 8 family.</text>
</comment>
<evidence type="ECO:0000256" key="5">
    <source>
        <dbReference type="SAM" id="SignalP"/>
    </source>
</evidence>
<feature type="chain" id="PRO_5021506727" evidence="5">
    <location>
        <begin position="27"/>
        <end position="321"/>
    </location>
</feature>
<dbReference type="InterPro" id="IPR051313">
    <property type="entry name" value="Bact_iron-sidero_bind"/>
</dbReference>
<gene>
    <name evidence="7" type="ORF">FIV50_09120</name>
</gene>
<evidence type="ECO:0000259" key="6">
    <source>
        <dbReference type="PROSITE" id="PS50983"/>
    </source>
</evidence>
<dbReference type="PROSITE" id="PS50983">
    <property type="entry name" value="FE_B12_PBP"/>
    <property type="match status" value="1"/>
</dbReference>
<feature type="domain" description="Fe/B12 periplasmic-binding" evidence="6">
    <location>
        <begin position="54"/>
        <end position="321"/>
    </location>
</feature>
<dbReference type="SUPFAM" id="SSF53807">
    <property type="entry name" value="Helical backbone' metal receptor"/>
    <property type="match status" value="1"/>
</dbReference>
<evidence type="ECO:0000256" key="1">
    <source>
        <dbReference type="ARBA" id="ARBA00004196"/>
    </source>
</evidence>
<evidence type="ECO:0000256" key="4">
    <source>
        <dbReference type="ARBA" id="ARBA00022729"/>
    </source>
</evidence>
<dbReference type="PANTHER" id="PTHR30532">
    <property type="entry name" value="IRON III DICITRATE-BINDING PERIPLASMIC PROTEIN"/>
    <property type="match status" value="1"/>
</dbReference>
<evidence type="ECO:0000313" key="7">
    <source>
        <dbReference type="EMBL" id="QDE34933.1"/>
    </source>
</evidence>
<dbReference type="GO" id="GO:1901678">
    <property type="term" value="P:iron coordination entity transport"/>
    <property type="evidence" value="ECO:0007669"/>
    <property type="project" value="UniProtKB-ARBA"/>
</dbReference>
<protein>
    <submittedName>
        <fullName evidence="7">ABC transporter substrate-binding protein</fullName>
    </submittedName>
</protein>
<dbReference type="GO" id="GO:0030288">
    <property type="term" value="C:outer membrane-bounded periplasmic space"/>
    <property type="evidence" value="ECO:0007669"/>
    <property type="project" value="TreeGrafter"/>
</dbReference>
<dbReference type="Pfam" id="PF01497">
    <property type="entry name" value="Peripla_BP_2"/>
    <property type="match status" value="1"/>
</dbReference>
<dbReference type="EMBL" id="CP041040">
    <property type="protein sequence ID" value="QDE34933.1"/>
    <property type="molecule type" value="Genomic_DNA"/>
</dbReference>
<dbReference type="InterPro" id="IPR002491">
    <property type="entry name" value="ABC_transptr_periplasmic_BD"/>
</dbReference>
<dbReference type="Proteomes" id="UP000316125">
    <property type="component" value="Chromosome"/>
</dbReference>
<comment type="subcellular location">
    <subcellularLocation>
        <location evidence="1">Cell envelope</location>
    </subcellularLocation>
</comment>
<keyword evidence="3" id="KW-0813">Transport</keyword>
<dbReference type="RefSeq" id="WP_140037163.1">
    <property type="nucleotide sequence ID" value="NZ_CP041040.1"/>
</dbReference>